<gene>
    <name evidence="1" type="ORF">Q2100_02920</name>
</gene>
<name>A0ABT8UC64_9MYCO</name>
<keyword evidence="2" id="KW-1185">Reference proteome</keyword>
<evidence type="ECO:0000313" key="2">
    <source>
        <dbReference type="Proteomes" id="UP001168823"/>
    </source>
</evidence>
<dbReference type="RefSeq" id="WP_302912793.1">
    <property type="nucleotide sequence ID" value="NZ_JAUMSQ010000011.1"/>
</dbReference>
<accession>A0ABT8UC64</accession>
<dbReference type="Proteomes" id="UP001168823">
    <property type="component" value="Unassembled WGS sequence"/>
</dbReference>
<protein>
    <submittedName>
        <fullName evidence="1">Uncharacterized protein</fullName>
    </submittedName>
</protein>
<dbReference type="EMBL" id="JAUMSQ010000011">
    <property type="protein sequence ID" value="MDO3634692.1"/>
    <property type="molecule type" value="Genomic_DNA"/>
</dbReference>
<sequence>MTWHWVPAAATPRCEVAEAGVSGRDSESGHGFSLLRETYRLF</sequence>
<proteinExistence type="predicted"/>
<reference evidence="1" key="1">
    <citation type="submission" date="2023-07" db="EMBL/GenBank/DDBJ databases">
        <title>Mycolicibacterium sp. nov., a novel bacterial species.</title>
        <authorList>
            <person name="Cao Y."/>
        </authorList>
    </citation>
    <scope>NUCLEOTIDE SEQUENCE</scope>
    <source>
        <strain evidence="1">KC 300</strain>
    </source>
</reference>
<organism evidence="1 2">
    <name type="scientific">Mycolicibacterium arseniciresistens</name>
    <dbReference type="NCBI Taxonomy" id="3062257"/>
    <lineage>
        <taxon>Bacteria</taxon>
        <taxon>Bacillati</taxon>
        <taxon>Actinomycetota</taxon>
        <taxon>Actinomycetes</taxon>
        <taxon>Mycobacteriales</taxon>
        <taxon>Mycobacteriaceae</taxon>
        <taxon>Mycolicibacterium</taxon>
    </lineage>
</organism>
<evidence type="ECO:0000313" key="1">
    <source>
        <dbReference type="EMBL" id="MDO3634692.1"/>
    </source>
</evidence>
<comment type="caution">
    <text evidence="1">The sequence shown here is derived from an EMBL/GenBank/DDBJ whole genome shotgun (WGS) entry which is preliminary data.</text>
</comment>